<evidence type="ECO:0000313" key="3">
    <source>
        <dbReference type="Proteomes" id="UP000185511"/>
    </source>
</evidence>
<keyword evidence="3" id="KW-1185">Reference proteome</keyword>
<dbReference type="AlphaFoldDB" id="A0AAC9LF81"/>
<gene>
    <name evidence="2" type="ORF">UA74_22545</name>
</gene>
<accession>A0AAC9LF81</accession>
<name>A0AAC9LF81_9PSEU</name>
<dbReference type="Proteomes" id="UP000185511">
    <property type="component" value="Chromosome"/>
</dbReference>
<dbReference type="KEGG" id="acad:UA74_22545"/>
<sequence>MELLQGEAFDALFRDFAREAFHLEVQDAYHTPEESGPFHQFLTGQADDFGWFQPWLDLVRTATAAGRVVRRARVVTVPHADYTRWGLTVAEHNIAAGEEIRWLPRHMIDPGRLSADDFWLFDDSLVVFTVFEPGGRFGGGAATSDSVIVDHCRAVRDRVWQAAIPHRQYRDTDHVTT</sequence>
<feature type="domain" description="DUF6879" evidence="1">
    <location>
        <begin position="7"/>
        <end position="170"/>
    </location>
</feature>
<dbReference type="RefSeq" id="WP_075742054.1">
    <property type="nucleotide sequence ID" value="NZ_CP016076.1"/>
</dbReference>
<evidence type="ECO:0000313" key="2">
    <source>
        <dbReference type="EMBL" id="APU16527.1"/>
    </source>
</evidence>
<dbReference type="InterPro" id="IPR049244">
    <property type="entry name" value="DUF6879"/>
</dbReference>
<protein>
    <recommendedName>
        <fullName evidence="1">DUF6879 domain-containing protein</fullName>
    </recommendedName>
</protein>
<dbReference type="EMBL" id="CP016076">
    <property type="protein sequence ID" value="APU16527.1"/>
    <property type="molecule type" value="Genomic_DNA"/>
</dbReference>
<reference evidence="3" key="1">
    <citation type="submission" date="2016-06" db="EMBL/GenBank/DDBJ databases">
        <title>Complete genome sequence of Actinoalloteichus fjordicus DSM 46855 (=ADI127-17), type strain of the new species Actinoalloteichus fjordicus.</title>
        <authorList>
            <person name="Ruckert C."/>
            <person name="Nouioui I."/>
            <person name="Willmese J."/>
            <person name="van Wezel G."/>
            <person name="Klenk H.-P."/>
            <person name="Kalinowski J."/>
            <person name="Zotchev S.B."/>
        </authorList>
    </citation>
    <scope>NUCLEOTIDE SEQUENCE [LARGE SCALE GENOMIC DNA]</scope>
    <source>
        <strain evidence="3">ADI127-7</strain>
    </source>
</reference>
<proteinExistence type="predicted"/>
<organism evidence="2 3">
    <name type="scientific">Actinoalloteichus fjordicus</name>
    <dbReference type="NCBI Taxonomy" id="1612552"/>
    <lineage>
        <taxon>Bacteria</taxon>
        <taxon>Bacillati</taxon>
        <taxon>Actinomycetota</taxon>
        <taxon>Actinomycetes</taxon>
        <taxon>Pseudonocardiales</taxon>
        <taxon>Pseudonocardiaceae</taxon>
        <taxon>Actinoalloteichus</taxon>
    </lineage>
</organism>
<evidence type="ECO:0000259" key="1">
    <source>
        <dbReference type="Pfam" id="PF21806"/>
    </source>
</evidence>
<dbReference type="Pfam" id="PF21806">
    <property type="entry name" value="DUF6879"/>
    <property type="match status" value="1"/>
</dbReference>